<feature type="domain" description="Alpha/beta hydrolase fold-3" evidence="1">
    <location>
        <begin position="104"/>
        <end position="330"/>
    </location>
</feature>
<dbReference type="STRING" id="344612.A1CLJ8"/>
<reference evidence="2 3" key="1">
    <citation type="journal article" date="2008" name="PLoS Genet.">
        <title>Genomic islands in the pathogenic filamentous fungus Aspergillus fumigatus.</title>
        <authorList>
            <person name="Fedorova N.D."/>
            <person name="Khaldi N."/>
            <person name="Joardar V.S."/>
            <person name="Maiti R."/>
            <person name="Amedeo P."/>
            <person name="Anderson M.J."/>
            <person name="Crabtree J."/>
            <person name="Silva J.C."/>
            <person name="Badger J.H."/>
            <person name="Albarraq A."/>
            <person name="Angiuoli S."/>
            <person name="Bussey H."/>
            <person name="Bowyer P."/>
            <person name="Cotty P.J."/>
            <person name="Dyer P.S."/>
            <person name="Egan A."/>
            <person name="Galens K."/>
            <person name="Fraser-Liggett C.M."/>
            <person name="Haas B.J."/>
            <person name="Inman J.M."/>
            <person name="Kent R."/>
            <person name="Lemieux S."/>
            <person name="Malavazi I."/>
            <person name="Orvis J."/>
            <person name="Roemer T."/>
            <person name="Ronning C.M."/>
            <person name="Sundaram J.P."/>
            <person name="Sutton G."/>
            <person name="Turner G."/>
            <person name="Venter J.C."/>
            <person name="White O.R."/>
            <person name="Whitty B.R."/>
            <person name="Youngman P."/>
            <person name="Wolfe K.H."/>
            <person name="Goldman G.H."/>
            <person name="Wortman J.R."/>
            <person name="Jiang B."/>
            <person name="Denning D.W."/>
            <person name="Nierman W.C."/>
        </authorList>
    </citation>
    <scope>NUCLEOTIDE SEQUENCE [LARGE SCALE GENOMIC DNA]</scope>
    <source>
        <strain evidence="3">ATCC 1007 / CBS 513.65 / DSM 816 / NCTC 3887 / NRRL 1</strain>
    </source>
</reference>
<dbReference type="KEGG" id="act:ACLA_042450"/>
<dbReference type="VEuPathDB" id="FungiDB:ACLA_042450"/>
<organism evidence="2 3">
    <name type="scientific">Aspergillus clavatus (strain ATCC 1007 / CBS 513.65 / DSM 816 / NCTC 3887 / NRRL 1 / QM 1276 / 107)</name>
    <dbReference type="NCBI Taxonomy" id="344612"/>
    <lineage>
        <taxon>Eukaryota</taxon>
        <taxon>Fungi</taxon>
        <taxon>Dikarya</taxon>
        <taxon>Ascomycota</taxon>
        <taxon>Pezizomycotina</taxon>
        <taxon>Eurotiomycetes</taxon>
        <taxon>Eurotiomycetidae</taxon>
        <taxon>Eurotiales</taxon>
        <taxon>Aspergillaceae</taxon>
        <taxon>Aspergillus</taxon>
        <taxon>Aspergillus subgen. Fumigati</taxon>
    </lineage>
</organism>
<dbReference type="EMBL" id="DS027056">
    <property type="protein sequence ID" value="EAW10022.1"/>
    <property type="molecule type" value="Genomic_DNA"/>
</dbReference>
<dbReference type="InterPro" id="IPR050466">
    <property type="entry name" value="Carboxylest/Gibb_receptor"/>
</dbReference>
<sequence length="364" mass="40412">MLEQTKVSPIETCANSIPARYLPRLDPEWRQMWSTHGKDVIGAHLVSVDEVRRSPAKYSFTYPTWTGPDVHHVQDYTVPVTKPTGTIVCRVYTPPGTGPFPVHLNFHGGGWVLGGLQSEAAWCRSICNEACIIVIDVDYRLAPQFPFPTAIYDCWAAVEWTLAHADTLNADSTSISISGLSSGGLITAVLAHFARDRSPAIDLRLQLMIVPATDMRYVPVDLNAEPITASTCVYPSAIVFSDLPWSPLARESWFLNYYIGTDESSRAQTLSDWRMTPVLSPNLTGLAPAHIVTAEFDVERDEGEFYGELLRQAGNTVSTKRYAGVPHAFAHYNHPERGLAKSREFIKDTADLLVRAHGHRLNHK</sequence>
<gene>
    <name evidence="2" type="ORF">ACLA_042450</name>
</gene>
<dbReference type="GO" id="GO:0016787">
    <property type="term" value="F:hydrolase activity"/>
    <property type="evidence" value="ECO:0007669"/>
    <property type="project" value="UniProtKB-KW"/>
</dbReference>
<evidence type="ECO:0000313" key="3">
    <source>
        <dbReference type="Proteomes" id="UP000006701"/>
    </source>
</evidence>
<dbReference type="HOGENOM" id="CLU_012494_6_2_1"/>
<name>A1CLJ8_ASPCL</name>
<keyword evidence="3" id="KW-1185">Reference proteome</keyword>
<dbReference type="Gene3D" id="3.40.50.1820">
    <property type="entry name" value="alpha/beta hydrolase"/>
    <property type="match status" value="1"/>
</dbReference>
<accession>A1CLJ8</accession>
<dbReference type="RefSeq" id="XP_001271448.1">
    <property type="nucleotide sequence ID" value="XM_001271447.1"/>
</dbReference>
<dbReference type="InterPro" id="IPR013094">
    <property type="entry name" value="AB_hydrolase_3"/>
</dbReference>
<keyword evidence="2" id="KW-0378">Hydrolase</keyword>
<dbReference type="Pfam" id="PF07859">
    <property type="entry name" value="Abhydrolase_3"/>
    <property type="match status" value="1"/>
</dbReference>
<dbReference type="GeneID" id="4702727"/>
<dbReference type="PANTHER" id="PTHR23024:SF24">
    <property type="entry name" value="ALPHA_BETA HYDROLASE FOLD-3 DOMAIN-CONTAINING PROTEIN"/>
    <property type="match status" value="1"/>
</dbReference>
<dbReference type="PANTHER" id="PTHR23024">
    <property type="entry name" value="ARYLACETAMIDE DEACETYLASE"/>
    <property type="match status" value="1"/>
</dbReference>
<dbReference type="SUPFAM" id="SSF53474">
    <property type="entry name" value="alpha/beta-Hydrolases"/>
    <property type="match status" value="1"/>
</dbReference>
<proteinExistence type="predicted"/>
<dbReference type="Proteomes" id="UP000006701">
    <property type="component" value="Unassembled WGS sequence"/>
</dbReference>
<protein>
    <submittedName>
        <fullName evidence="2">Alpha/beta hydrolase fold protein</fullName>
    </submittedName>
</protein>
<evidence type="ECO:0000313" key="2">
    <source>
        <dbReference type="EMBL" id="EAW10022.1"/>
    </source>
</evidence>
<dbReference type="InterPro" id="IPR029058">
    <property type="entry name" value="AB_hydrolase_fold"/>
</dbReference>
<dbReference type="eggNOG" id="KOG1515">
    <property type="taxonomic scope" value="Eukaryota"/>
</dbReference>
<dbReference type="AlphaFoldDB" id="A1CLJ8"/>
<dbReference type="OMA" id="FAHYNHP"/>
<dbReference type="OrthoDB" id="408631at2759"/>
<evidence type="ECO:0000259" key="1">
    <source>
        <dbReference type="Pfam" id="PF07859"/>
    </source>
</evidence>